<dbReference type="PANTHER" id="PTHR30146:SF109">
    <property type="entry name" value="HTH-TYPE TRANSCRIPTIONAL REGULATOR GALS"/>
    <property type="match status" value="1"/>
</dbReference>
<protein>
    <submittedName>
        <fullName evidence="5">LacI family transcriptional regulator</fullName>
    </submittedName>
</protein>
<dbReference type="GO" id="GO:0003700">
    <property type="term" value="F:DNA-binding transcription factor activity"/>
    <property type="evidence" value="ECO:0007669"/>
    <property type="project" value="TreeGrafter"/>
</dbReference>
<dbReference type="PANTHER" id="PTHR30146">
    <property type="entry name" value="LACI-RELATED TRANSCRIPTIONAL REPRESSOR"/>
    <property type="match status" value="1"/>
</dbReference>
<evidence type="ECO:0000313" key="6">
    <source>
        <dbReference type="Proteomes" id="UP000477386"/>
    </source>
</evidence>
<evidence type="ECO:0000256" key="2">
    <source>
        <dbReference type="ARBA" id="ARBA00023125"/>
    </source>
</evidence>
<dbReference type="AlphaFoldDB" id="A0A6M0IKJ2"/>
<dbReference type="RefSeq" id="WP_164040797.1">
    <property type="nucleotide sequence ID" value="NZ_JAAGNZ010000001.1"/>
</dbReference>
<dbReference type="Gene3D" id="3.40.50.2300">
    <property type="match status" value="2"/>
</dbReference>
<dbReference type="InterPro" id="IPR046335">
    <property type="entry name" value="LacI/GalR-like_sensor"/>
</dbReference>
<proteinExistence type="predicted"/>
<sequence>MEAITIKDIARALNLSTSTVSRALRDSYEINPETKRLVIEYAERLNYRPNPIALSLKENRSRVIGVIVPQIANNFFSNVINGIEAIAYSRGYYVIIFQSHESYERELATVQQVVDRKADGLLISLSSSTSDVSHLRLLQEKKLPIVLFDRVSSELAIPSVTADNFGGAFAATEHLILTGRRRIAHVTIPPYISITQERLAGYRAALEKYGIAYDEQLVRYASFGESEIGPIIDELLTQSPDAFFAASDRLAIGCLAALKKRNIAIPEAVSLIGFTNTPLADLLAPPMSTVEQPALEIGQTAAGHLIDLIEGKSGQLNSETVRIPTRLILRASS</sequence>
<dbReference type="GO" id="GO:0000976">
    <property type="term" value="F:transcription cis-regulatory region binding"/>
    <property type="evidence" value="ECO:0007669"/>
    <property type="project" value="TreeGrafter"/>
</dbReference>
<reference evidence="5 6" key="1">
    <citation type="submission" date="2020-02" db="EMBL/GenBank/DDBJ databases">
        <title>Draft genome sequence of two Spirosoma agri KCTC 52727 and Spirosoma terrae KCTC 52035.</title>
        <authorList>
            <person name="Rojas J."/>
            <person name="Ambika Manirajan B."/>
            <person name="Ratering S."/>
            <person name="Suarez C."/>
            <person name="Schnell S."/>
        </authorList>
    </citation>
    <scope>NUCLEOTIDE SEQUENCE [LARGE SCALE GENOMIC DNA]</scope>
    <source>
        <strain evidence="5 6">KCTC 52727</strain>
    </source>
</reference>
<dbReference type="Pfam" id="PF13377">
    <property type="entry name" value="Peripla_BP_3"/>
    <property type="match status" value="1"/>
</dbReference>
<gene>
    <name evidence="5" type="ORF">GK091_13450</name>
</gene>
<evidence type="ECO:0000256" key="1">
    <source>
        <dbReference type="ARBA" id="ARBA00023015"/>
    </source>
</evidence>
<evidence type="ECO:0000256" key="3">
    <source>
        <dbReference type="ARBA" id="ARBA00023163"/>
    </source>
</evidence>
<keyword evidence="3" id="KW-0804">Transcription</keyword>
<evidence type="ECO:0000313" key="5">
    <source>
        <dbReference type="EMBL" id="NEU67891.1"/>
    </source>
</evidence>
<organism evidence="5 6">
    <name type="scientific">Spirosoma agri</name>
    <dbReference type="NCBI Taxonomy" id="1987381"/>
    <lineage>
        <taxon>Bacteria</taxon>
        <taxon>Pseudomonadati</taxon>
        <taxon>Bacteroidota</taxon>
        <taxon>Cytophagia</taxon>
        <taxon>Cytophagales</taxon>
        <taxon>Cytophagaceae</taxon>
        <taxon>Spirosoma</taxon>
    </lineage>
</organism>
<evidence type="ECO:0000259" key="4">
    <source>
        <dbReference type="PROSITE" id="PS50932"/>
    </source>
</evidence>
<dbReference type="SUPFAM" id="SSF53822">
    <property type="entry name" value="Periplasmic binding protein-like I"/>
    <property type="match status" value="1"/>
</dbReference>
<keyword evidence="2" id="KW-0238">DNA-binding</keyword>
<dbReference type="InterPro" id="IPR000843">
    <property type="entry name" value="HTH_LacI"/>
</dbReference>
<accession>A0A6M0IKJ2</accession>
<dbReference type="SUPFAM" id="SSF47413">
    <property type="entry name" value="lambda repressor-like DNA-binding domains"/>
    <property type="match status" value="1"/>
</dbReference>
<dbReference type="CDD" id="cd01392">
    <property type="entry name" value="HTH_LacI"/>
    <property type="match status" value="1"/>
</dbReference>
<dbReference type="InterPro" id="IPR028082">
    <property type="entry name" value="Peripla_BP_I"/>
</dbReference>
<dbReference type="CDD" id="cd06267">
    <property type="entry name" value="PBP1_LacI_sugar_binding-like"/>
    <property type="match status" value="1"/>
</dbReference>
<dbReference type="InterPro" id="IPR010982">
    <property type="entry name" value="Lambda_DNA-bd_dom_sf"/>
</dbReference>
<dbReference type="SMART" id="SM00354">
    <property type="entry name" value="HTH_LACI"/>
    <property type="match status" value="1"/>
</dbReference>
<keyword evidence="1" id="KW-0805">Transcription regulation</keyword>
<name>A0A6M0IKJ2_9BACT</name>
<dbReference type="EMBL" id="JAAGNZ010000001">
    <property type="protein sequence ID" value="NEU67891.1"/>
    <property type="molecule type" value="Genomic_DNA"/>
</dbReference>
<comment type="caution">
    <text evidence="5">The sequence shown here is derived from an EMBL/GenBank/DDBJ whole genome shotgun (WGS) entry which is preliminary data.</text>
</comment>
<dbReference type="Gene3D" id="1.10.260.40">
    <property type="entry name" value="lambda repressor-like DNA-binding domains"/>
    <property type="match status" value="1"/>
</dbReference>
<keyword evidence="6" id="KW-1185">Reference proteome</keyword>
<dbReference type="Pfam" id="PF00356">
    <property type="entry name" value="LacI"/>
    <property type="match status" value="1"/>
</dbReference>
<dbReference type="PROSITE" id="PS50932">
    <property type="entry name" value="HTH_LACI_2"/>
    <property type="match status" value="1"/>
</dbReference>
<feature type="domain" description="HTH lacI-type" evidence="4">
    <location>
        <begin position="4"/>
        <end position="58"/>
    </location>
</feature>
<dbReference type="Proteomes" id="UP000477386">
    <property type="component" value="Unassembled WGS sequence"/>
</dbReference>